<organism evidence="1 3">
    <name type="scientific">Rhizophagus clarus</name>
    <dbReference type="NCBI Taxonomy" id="94130"/>
    <lineage>
        <taxon>Eukaryota</taxon>
        <taxon>Fungi</taxon>
        <taxon>Fungi incertae sedis</taxon>
        <taxon>Mucoromycota</taxon>
        <taxon>Glomeromycotina</taxon>
        <taxon>Glomeromycetes</taxon>
        <taxon>Glomerales</taxon>
        <taxon>Glomeraceae</taxon>
        <taxon>Rhizophagus</taxon>
    </lineage>
</organism>
<dbReference type="Proteomes" id="UP000247702">
    <property type="component" value="Unassembled WGS sequence"/>
</dbReference>
<name>A0A2Z6S8P5_9GLOM</name>
<dbReference type="AlphaFoldDB" id="A0A2Z6S8P5"/>
<dbReference type="EMBL" id="BLAL01000009">
    <property type="protein sequence ID" value="GES73636.1"/>
    <property type="molecule type" value="Genomic_DNA"/>
</dbReference>
<protein>
    <submittedName>
        <fullName evidence="1">Uncharacterized protein</fullName>
    </submittedName>
</protein>
<reference evidence="2" key="2">
    <citation type="submission" date="2019-10" db="EMBL/GenBank/DDBJ databases">
        <title>Conservation and host-specific expression of non-tandemly repeated heterogenous ribosome RNA gene in arbuscular mycorrhizal fungi.</title>
        <authorList>
            <person name="Maeda T."/>
            <person name="Kobayashi Y."/>
            <person name="Nakagawa T."/>
            <person name="Ezawa T."/>
            <person name="Yamaguchi K."/>
            <person name="Bino T."/>
            <person name="Nishimoto Y."/>
            <person name="Shigenobu S."/>
            <person name="Kawaguchi M."/>
        </authorList>
    </citation>
    <scope>NUCLEOTIDE SEQUENCE</scope>
    <source>
        <strain evidence="2">HR1</strain>
    </source>
</reference>
<dbReference type="EMBL" id="BEXD01003332">
    <property type="protein sequence ID" value="GBC00847.1"/>
    <property type="molecule type" value="Genomic_DNA"/>
</dbReference>
<reference evidence="1 3" key="1">
    <citation type="submission" date="2017-11" db="EMBL/GenBank/DDBJ databases">
        <title>The genome of Rhizophagus clarus HR1 reveals common genetic basis of auxotrophy among arbuscular mycorrhizal fungi.</title>
        <authorList>
            <person name="Kobayashi Y."/>
        </authorList>
    </citation>
    <scope>NUCLEOTIDE SEQUENCE [LARGE SCALE GENOMIC DNA]</scope>
    <source>
        <strain evidence="1 3">HR1</strain>
    </source>
</reference>
<evidence type="ECO:0000313" key="2">
    <source>
        <dbReference type="EMBL" id="GES73636.1"/>
    </source>
</evidence>
<evidence type="ECO:0000313" key="3">
    <source>
        <dbReference type="Proteomes" id="UP000247702"/>
    </source>
</evidence>
<sequence>MSGSNCKKIILNIDEQKLTAVFLSGSLDIKLTFYMAELHFIETEESRFLDNPYILWRLPAEDNNNNNTIIGINLLYKEKVANDKNLKEDILAIS</sequence>
<dbReference type="Proteomes" id="UP000615446">
    <property type="component" value="Unassembled WGS sequence"/>
</dbReference>
<comment type="caution">
    <text evidence="1">The sequence shown here is derived from an EMBL/GenBank/DDBJ whole genome shotgun (WGS) entry which is preliminary data.</text>
</comment>
<accession>A0A2Z6S8P5</accession>
<evidence type="ECO:0000313" key="1">
    <source>
        <dbReference type="EMBL" id="GBC00847.1"/>
    </source>
</evidence>
<gene>
    <name evidence="2" type="ORF">RCL2_000115500</name>
    <name evidence="1" type="ORF">RclHR1_39980001</name>
</gene>
<proteinExistence type="predicted"/>
<keyword evidence="3" id="KW-1185">Reference proteome</keyword>